<evidence type="ECO:0000313" key="1">
    <source>
        <dbReference type="EMBL" id="MBD2319641.1"/>
    </source>
</evidence>
<protein>
    <submittedName>
        <fullName evidence="1">ATP-binding protein</fullName>
    </submittedName>
</protein>
<evidence type="ECO:0000313" key="2">
    <source>
        <dbReference type="Proteomes" id="UP000618445"/>
    </source>
</evidence>
<dbReference type="GO" id="GO:0005524">
    <property type="term" value="F:ATP binding"/>
    <property type="evidence" value="ECO:0007669"/>
    <property type="project" value="UniProtKB-KW"/>
</dbReference>
<dbReference type="InterPro" id="IPR027417">
    <property type="entry name" value="P-loop_NTPase"/>
</dbReference>
<proteinExistence type="predicted"/>
<keyword evidence="1" id="KW-0547">Nucleotide-binding</keyword>
<dbReference type="Proteomes" id="UP000618445">
    <property type="component" value="Unassembled WGS sequence"/>
</dbReference>
<gene>
    <name evidence="1" type="ORF">H6G05_22740</name>
</gene>
<accession>A0ABR8CH57</accession>
<keyword evidence="2" id="KW-1185">Reference proteome</keyword>
<dbReference type="EMBL" id="JACJQY010000059">
    <property type="protein sequence ID" value="MBD2319641.1"/>
    <property type="molecule type" value="Genomic_DNA"/>
</dbReference>
<reference evidence="1 2" key="1">
    <citation type="journal article" date="2020" name="ISME J.">
        <title>Comparative genomics reveals insights into cyanobacterial evolution and habitat adaptation.</title>
        <authorList>
            <person name="Chen M.Y."/>
            <person name="Teng W.K."/>
            <person name="Zhao L."/>
            <person name="Hu C.X."/>
            <person name="Zhou Y.K."/>
            <person name="Han B.P."/>
            <person name="Song L.R."/>
            <person name="Shu W.S."/>
        </authorList>
    </citation>
    <scope>NUCLEOTIDE SEQUENCE [LARGE SCALE GENOMIC DNA]</scope>
    <source>
        <strain evidence="1 2">FACHB-1050</strain>
    </source>
</reference>
<keyword evidence="1" id="KW-0067">ATP-binding</keyword>
<dbReference type="SUPFAM" id="SSF52540">
    <property type="entry name" value="P-loop containing nucleoside triphosphate hydrolases"/>
    <property type="match status" value="1"/>
</dbReference>
<sequence>MSNLESLHACNPNFIICLQKEDHYYIDLSGARGEDVVKRMRRAIALSPNKPTYQLFSGSLGSGKSTELLRLKSELEQQGFAVIYCMADQYLQITDVGLTELWLVMLKLILRQLENKGDSLSLAYLPNAIAEIEKWMKMLPSVGSNYVQRLQKILQALQDSEQNRRQLHHHLETRLPNLLIVAIEEVTGLAVDRLKQTGKKGLVFLVDNLDRLSIEQVESIFGKGGKYLRQFQCHTIYCLPLLAIVHPDEQFQLRFQQYLKGTVPIVLSNLQLCDRDGVVNSETLNLLRQVVLARMMPNISPEQRLEEITNCFDHLETLDQLCLASYGHLPYLLSLLQGCLQSQDPPIDLETVNHILESDRLTRLSTIRVRDRQALQKYLTNDHVISSEALNLCRRRLLFENHDDQGYWFSSPFATKNQGN</sequence>
<dbReference type="RefSeq" id="WP_190581860.1">
    <property type="nucleotide sequence ID" value="NZ_CAWPQU010000055.1"/>
</dbReference>
<comment type="caution">
    <text evidence="1">The sequence shown here is derived from an EMBL/GenBank/DDBJ whole genome shotgun (WGS) entry which is preliminary data.</text>
</comment>
<name>A0ABR8CH57_9CYAN</name>
<organism evidence="1 2">
    <name type="scientific">Phormidium tenue FACHB-1050</name>
    <dbReference type="NCBI Taxonomy" id="2692857"/>
    <lineage>
        <taxon>Bacteria</taxon>
        <taxon>Bacillati</taxon>
        <taxon>Cyanobacteriota</taxon>
        <taxon>Cyanophyceae</taxon>
        <taxon>Oscillatoriophycideae</taxon>
        <taxon>Oscillatoriales</taxon>
        <taxon>Oscillatoriaceae</taxon>
        <taxon>Phormidium</taxon>
    </lineage>
</organism>